<sequence>MNEEQSRLLESLREQSHQLGDKWVDYWQTYSYIDTWQFWLNLVFLVLPLIILYFKLDKSRALQLGFFGFSGHVLSTYVDSYSTRFGHWEYPYQVIPVLPLSIGLDTSLIHVAYMLVYQWTIHHKKKYYVATTILAAFFAFIFKPILSALHLFQLSEGNNYFHVFLWYFLGGILSK</sequence>
<gene>
    <name evidence="2" type="ORF">EV146_104396</name>
</gene>
<evidence type="ECO:0000313" key="3">
    <source>
        <dbReference type="Proteomes" id="UP000295689"/>
    </source>
</evidence>
<dbReference type="AlphaFoldDB" id="A0A4R2BHG4"/>
<dbReference type="RefSeq" id="WP_132004694.1">
    <property type="nucleotide sequence ID" value="NZ_JABUHM010000015.1"/>
</dbReference>
<evidence type="ECO:0000313" key="2">
    <source>
        <dbReference type="EMBL" id="TCN26286.1"/>
    </source>
</evidence>
<keyword evidence="3" id="KW-1185">Reference proteome</keyword>
<keyword evidence="1" id="KW-0472">Membrane</keyword>
<feature type="transmembrane region" description="Helical" evidence="1">
    <location>
        <begin position="61"/>
        <end position="78"/>
    </location>
</feature>
<keyword evidence="1" id="KW-0812">Transmembrane</keyword>
<dbReference type="Proteomes" id="UP000295689">
    <property type="component" value="Unassembled WGS sequence"/>
</dbReference>
<feature type="transmembrane region" description="Helical" evidence="1">
    <location>
        <begin position="36"/>
        <end position="54"/>
    </location>
</feature>
<proteinExistence type="predicted"/>
<feature type="transmembrane region" description="Helical" evidence="1">
    <location>
        <begin position="127"/>
        <end position="146"/>
    </location>
</feature>
<comment type="caution">
    <text evidence="2">The sequence shown here is derived from an EMBL/GenBank/DDBJ whole genome shotgun (WGS) entry which is preliminary data.</text>
</comment>
<keyword evidence="1" id="KW-1133">Transmembrane helix</keyword>
<evidence type="ECO:0000256" key="1">
    <source>
        <dbReference type="SAM" id="Phobius"/>
    </source>
</evidence>
<dbReference type="EMBL" id="SLVV01000004">
    <property type="protein sequence ID" value="TCN26286.1"/>
    <property type="molecule type" value="Genomic_DNA"/>
</dbReference>
<reference evidence="2 3" key="1">
    <citation type="journal article" date="2015" name="Stand. Genomic Sci.">
        <title>Genomic Encyclopedia of Bacterial and Archaeal Type Strains, Phase III: the genomes of soil and plant-associated and newly described type strains.</title>
        <authorList>
            <person name="Whitman W.B."/>
            <person name="Woyke T."/>
            <person name="Klenk H.P."/>
            <person name="Zhou Y."/>
            <person name="Lilburn T.G."/>
            <person name="Beck B.J."/>
            <person name="De Vos P."/>
            <person name="Vandamme P."/>
            <person name="Eisen J.A."/>
            <person name="Garrity G."/>
            <person name="Hugenholtz P."/>
            <person name="Kyrpides N.C."/>
        </authorList>
    </citation>
    <scope>NUCLEOTIDE SEQUENCE [LARGE SCALE GENOMIC DNA]</scope>
    <source>
        <strain evidence="2 3">CV53</strain>
    </source>
</reference>
<protein>
    <submittedName>
        <fullName evidence="2">Uncharacterized protein</fullName>
    </submittedName>
</protein>
<feature type="transmembrane region" description="Helical" evidence="1">
    <location>
        <begin position="90"/>
        <end position="115"/>
    </location>
</feature>
<accession>A0A4R2BHG4</accession>
<name>A0A4R2BHG4_9BACI</name>
<organism evidence="2 3">
    <name type="scientific">Mesobacillus foraminis</name>
    <dbReference type="NCBI Taxonomy" id="279826"/>
    <lineage>
        <taxon>Bacteria</taxon>
        <taxon>Bacillati</taxon>
        <taxon>Bacillota</taxon>
        <taxon>Bacilli</taxon>
        <taxon>Bacillales</taxon>
        <taxon>Bacillaceae</taxon>
        <taxon>Mesobacillus</taxon>
    </lineage>
</organism>